<dbReference type="AlphaFoldDB" id="A0A0M0BP98"/>
<evidence type="ECO:0000313" key="1">
    <source>
        <dbReference type="EMBL" id="KON30175.1"/>
    </source>
</evidence>
<accession>A0A0M0BP98</accession>
<organism evidence="1 2">
    <name type="scientific">miscellaneous Crenarchaeota group-1 archaeon SG8-32-1</name>
    <dbReference type="NCBI Taxonomy" id="1685124"/>
    <lineage>
        <taxon>Archaea</taxon>
        <taxon>Candidatus Bathyarchaeota</taxon>
        <taxon>MCG-1</taxon>
    </lineage>
</organism>
<dbReference type="EMBL" id="LFWU01000131">
    <property type="protein sequence ID" value="KON30175.1"/>
    <property type="molecule type" value="Genomic_DNA"/>
</dbReference>
<sequence>MVETKYCSPKCRLFKCVKRAVIYQGNRIWCRWTDEECNVANCSYATCVRRQLLPGGVCGESVKRKTVDRRLEEDQMPTLKFKSKALRKLGDKEFY</sequence>
<gene>
    <name evidence="1" type="ORF">AC477_05165</name>
</gene>
<protein>
    <submittedName>
        <fullName evidence="1">Uncharacterized protein</fullName>
    </submittedName>
</protein>
<proteinExistence type="predicted"/>
<evidence type="ECO:0000313" key="2">
    <source>
        <dbReference type="Proteomes" id="UP000037237"/>
    </source>
</evidence>
<comment type="caution">
    <text evidence="1">The sequence shown here is derived from an EMBL/GenBank/DDBJ whole genome shotgun (WGS) entry which is preliminary data.</text>
</comment>
<dbReference type="Proteomes" id="UP000037237">
    <property type="component" value="Unassembled WGS sequence"/>
</dbReference>
<name>A0A0M0BP98_9ARCH</name>
<reference evidence="1 2" key="1">
    <citation type="submission" date="2015-06" db="EMBL/GenBank/DDBJ databases">
        <title>New insights into the roles of widespread benthic archaea in carbon and nitrogen cycling.</title>
        <authorList>
            <person name="Lazar C.S."/>
            <person name="Baker B.J."/>
            <person name="Seitz K.W."/>
            <person name="Hyde A.S."/>
            <person name="Dick G.J."/>
            <person name="Hinrichs K.-U."/>
            <person name="Teske A.P."/>
        </authorList>
    </citation>
    <scope>NUCLEOTIDE SEQUENCE [LARGE SCALE GENOMIC DNA]</scope>
    <source>
        <strain evidence="1">SG8-32-1</strain>
    </source>
</reference>